<evidence type="ECO:0000313" key="3">
    <source>
        <dbReference type="EMBL" id="GAA1069282.1"/>
    </source>
</evidence>
<evidence type="ECO:0000313" key="4">
    <source>
        <dbReference type="Proteomes" id="UP001499987"/>
    </source>
</evidence>
<protein>
    <submittedName>
        <fullName evidence="3">Uncharacterized protein</fullName>
    </submittedName>
</protein>
<dbReference type="EMBL" id="BAAALD010000001">
    <property type="protein sequence ID" value="GAA1069282.1"/>
    <property type="molecule type" value="Genomic_DNA"/>
</dbReference>
<feature type="chain" id="PRO_5045154172" evidence="2">
    <location>
        <begin position="29"/>
        <end position="224"/>
    </location>
</feature>
<feature type="region of interest" description="Disordered" evidence="1">
    <location>
        <begin position="81"/>
        <end position="101"/>
    </location>
</feature>
<reference evidence="3 4" key="1">
    <citation type="journal article" date="2019" name="Int. J. Syst. Evol. Microbiol.">
        <title>The Global Catalogue of Microorganisms (GCM) 10K type strain sequencing project: providing services to taxonomists for standard genome sequencing and annotation.</title>
        <authorList>
            <consortium name="The Broad Institute Genomics Platform"/>
            <consortium name="The Broad Institute Genome Sequencing Center for Infectious Disease"/>
            <person name="Wu L."/>
            <person name="Ma J."/>
        </authorList>
    </citation>
    <scope>NUCLEOTIDE SEQUENCE [LARGE SCALE GENOMIC DNA]</scope>
    <source>
        <strain evidence="3 4">JCM 13002</strain>
    </source>
</reference>
<name>A0ABN1T858_9ACTN</name>
<dbReference type="Proteomes" id="UP001499987">
    <property type="component" value="Unassembled WGS sequence"/>
</dbReference>
<evidence type="ECO:0000256" key="1">
    <source>
        <dbReference type="SAM" id="MobiDB-lite"/>
    </source>
</evidence>
<feature type="compositionally biased region" description="Low complexity" evidence="1">
    <location>
        <begin position="36"/>
        <end position="47"/>
    </location>
</feature>
<feature type="signal peptide" evidence="2">
    <location>
        <begin position="1"/>
        <end position="28"/>
    </location>
</feature>
<keyword evidence="4" id="KW-1185">Reference proteome</keyword>
<sequence>MRSSLRHALAAGFTACLLAAACAGTAQAAPSDGRTAGAAQPAPAVQASKHVPPAGATVVRMTVRGVDRKVAESHGFEVVTGPDGRERVVPTASATNPDGSPYRAKAGVGAAAVSPHNVVEGDCGDAYLWIHPVGGFVSEIETGFDLNTGAVAYHWQVNRSDKYGSDSHSWGGGLGVDTSWRGEWDVRSGGVTWETAGVTPSSDALLWDGEICSSGGPSDRDYVV</sequence>
<accession>A0ABN1T858</accession>
<comment type="caution">
    <text evidence="3">The sequence shown here is derived from an EMBL/GenBank/DDBJ whole genome shotgun (WGS) entry which is preliminary data.</text>
</comment>
<gene>
    <name evidence="3" type="ORF">GCM10009663_00970</name>
</gene>
<keyword evidence="2" id="KW-0732">Signal</keyword>
<dbReference type="PROSITE" id="PS51257">
    <property type="entry name" value="PROKAR_LIPOPROTEIN"/>
    <property type="match status" value="1"/>
</dbReference>
<organism evidence="3 4">
    <name type="scientific">Kitasatospora arboriphila</name>
    <dbReference type="NCBI Taxonomy" id="258052"/>
    <lineage>
        <taxon>Bacteria</taxon>
        <taxon>Bacillati</taxon>
        <taxon>Actinomycetota</taxon>
        <taxon>Actinomycetes</taxon>
        <taxon>Kitasatosporales</taxon>
        <taxon>Streptomycetaceae</taxon>
        <taxon>Kitasatospora</taxon>
    </lineage>
</organism>
<evidence type="ECO:0000256" key="2">
    <source>
        <dbReference type="SAM" id="SignalP"/>
    </source>
</evidence>
<proteinExistence type="predicted"/>
<feature type="region of interest" description="Disordered" evidence="1">
    <location>
        <begin position="29"/>
        <end position="51"/>
    </location>
</feature>